<proteinExistence type="predicted"/>
<dbReference type="PATRIC" id="fig|49338.4.peg.1185"/>
<dbReference type="GO" id="GO:0016020">
    <property type="term" value="C:membrane"/>
    <property type="evidence" value="ECO:0007669"/>
    <property type="project" value="InterPro"/>
</dbReference>
<reference evidence="3" key="1">
    <citation type="submission" date="2014-07" db="EMBL/GenBank/DDBJ databases">
        <authorList>
            <person name="Hornung V.Bastian."/>
        </authorList>
    </citation>
    <scope>NUCLEOTIDE SEQUENCE</scope>
    <source>
        <strain evidence="3">PCE-S</strain>
    </source>
</reference>
<dbReference type="Pfam" id="PF04205">
    <property type="entry name" value="FMN_bind"/>
    <property type="match status" value="1"/>
</dbReference>
<dbReference type="PROSITE" id="PS51257">
    <property type="entry name" value="PROKAR_LIPOPROTEIN"/>
    <property type="match status" value="1"/>
</dbReference>
<dbReference type="RefSeq" id="WP_005814210.1">
    <property type="nucleotide sequence ID" value="NZ_CABKQQ010000051.1"/>
</dbReference>
<dbReference type="GO" id="GO:0010181">
    <property type="term" value="F:FMN binding"/>
    <property type="evidence" value="ECO:0007669"/>
    <property type="project" value="InterPro"/>
</dbReference>
<dbReference type="InterPro" id="IPR007329">
    <property type="entry name" value="FMN-bd"/>
</dbReference>
<feature type="chain" id="PRO_5039163452" evidence="1">
    <location>
        <begin position="21"/>
        <end position="123"/>
    </location>
</feature>
<accession>A0A098AXZ9</accession>
<protein>
    <submittedName>
        <fullName evidence="3">FMN-binding domain protein</fullName>
    </submittedName>
</protein>
<evidence type="ECO:0000313" key="3">
    <source>
        <dbReference type="EMBL" id="CDX00982.1"/>
    </source>
</evidence>
<organism evidence="3">
    <name type="scientific">Desulfitobacterium hafniense</name>
    <name type="common">Desulfitobacterium frappieri</name>
    <dbReference type="NCBI Taxonomy" id="49338"/>
    <lineage>
        <taxon>Bacteria</taxon>
        <taxon>Bacillati</taxon>
        <taxon>Bacillota</taxon>
        <taxon>Clostridia</taxon>
        <taxon>Eubacteriales</taxon>
        <taxon>Desulfitobacteriaceae</taxon>
        <taxon>Desulfitobacterium</taxon>
    </lineage>
</organism>
<dbReference type="OMA" id="ATTKGHN"/>
<dbReference type="EMBL" id="LK996017">
    <property type="protein sequence ID" value="CDX00982.1"/>
    <property type="molecule type" value="Genomic_DNA"/>
</dbReference>
<dbReference type="SMART" id="SM00900">
    <property type="entry name" value="FMN_bind"/>
    <property type="match status" value="1"/>
</dbReference>
<evidence type="ECO:0000256" key="1">
    <source>
        <dbReference type="SAM" id="SignalP"/>
    </source>
</evidence>
<keyword evidence="1" id="KW-0732">Signal</keyword>
<feature type="domain" description="FMN-binding" evidence="2">
    <location>
        <begin position="49"/>
        <end position="121"/>
    </location>
</feature>
<gene>
    <name evidence="3" type="ORF">DPCES_1095</name>
</gene>
<dbReference type="AlphaFoldDB" id="A0A098AXZ9"/>
<evidence type="ECO:0000259" key="2">
    <source>
        <dbReference type="SMART" id="SM00900"/>
    </source>
</evidence>
<sequence length="123" mass="12728">MKKTKLFTVICMLLAVVLLAAGCGGSTSPASTSVYKDGTYEGTSDKGIQLGLKVSVTIKDDKITDVTVVENHETEGIGSRAVAELPGKIVEAQSTEVETISGATLSSAAIKEAVNLALEQAKK</sequence>
<name>A0A098AXZ9_DESHA</name>
<feature type="signal peptide" evidence="1">
    <location>
        <begin position="1"/>
        <end position="20"/>
    </location>
</feature>
<dbReference type="Gene3D" id="3.90.1010.20">
    <property type="match status" value="1"/>
</dbReference>